<dbReference type="PANTHER" id="PTHR45011:SF1">
    <property type="entry name" value="DAP3-BINDING CELL DEATH ENHANCER 1"/>
    <property type="match status" value="1"/>
</dbReference>
<proteinExistence type="predicted"/>
<dbReference type="Proteomes" id="UP001157134">
    <property type="component" value="Unassembled WGS sequence"/>
</dbReference>
<keyword evidence="3" id="KW-1185">Reference proteome</keyword>
<evidence type="ECO:0000313" key="2">
    <source>
        <dbReference type="EMBL" id="GLX87247.1"/>
    </source>
</evidence>
<dbReference type="InterPro" id="IPR011990">
    <property type="entry name" value="TPR-like_helical_dom_sf"/>
</dbReference>
<dbReference type="PANTHER" id="PTHR45011">
    <property type="entry name" value="DAP3-BINDING CELL DEATH ENHANCER 1"/>
    <property type="match status" value="1"/>
</dbReference>
<dbReference type="EMBL" id="BSSV01000010">
    <property type="protein sequence ID" value="GLX87247.1"/>
    <property type="molecule type" value="Genomic_DNA"/>
</dbReference>
<organism evidence="2 3">
    <name type="scientific">Thalassotalea loyana</name>
    <dbReference type="NCBI Taxonomy" id="280483"/>
    <lineage>
        <taxon>Bacteria</taxon>
        <taxon>Pseudomonadati</taxon>
        <taxon>Pseudomonadota</taxon>
        <taxon>Gammaproteobacteria</taxon>
        <taxon>Alteromonadales</taxon>
        <taxon>Colwelliaceae</taxon>
        <taxon>Thalassotalea</taxon>
    </lineage>
</organism>
<evidence type="ECO:0000313" key="3">
    <source>
        <dbReference type="Proteomes" id="UP001157134"/>
    </source>
</evidence>
<dbReference type="SUPFAM" id="SSF81901">
    <property type="entry name" value="HCP-like"/>
    <property type="match status" value="1"/>
</dbReference>
<protein>
    <recommendedName>
        <fullName evidence="4">Sel1 repeat family protein</fullName>
    </recommendedName>
</protein>
<evidence type="ECO:0000256" key="1">
    <source>
        <dbReference type="SAM" id="SignalP"/>
    </source>
</evidence>
<accession>A0ABQ6HHW2</accession>
<dbReference type="RefSeq" id="WP_284301117.1">
    <property type="nucleotide sequence ID" value="NZ_BSSV01000010.1"/>
</dbReference>
<keyword evidence="1" id="KW-0732">Signal</keyword>
<gene>
    <name evidence="2" type="ORF">tloyanaT_35000</name>
</gene>
<dbReference type="Gene3D" id="1.25.40.10">
    <property type="entry name" value="Tetratricopeptide repeat domain"/>
    <property type="match status" value="1"/>
</dbReference>
<name>A0ABQ6HHW2_9GAMM</name>
<dbReference type="InterPro" id="IPR006597">
    <property type="entry name" value="Sel1-like"/>
</dbReference>
<feature type="signal peptide" evidence="1">
    <location>
        <begin position="1"/>
        <end position="17"/>
    </location>
</feature>
<comment type="caution">
    <text evidence="2">The sequence shown here is derived from an EMBL/GenBank/DDBJ whole genome shotgun (WGS) entry which is preliminary data.</text>
</comment>
<reference evidence="2 3" key="1">
    <citation type="submission" date="2023-03" db="EMBL/GenBank/DDBJ databases">
        <title>Thalassotalea loyana LMG 22536T draft genome sequence.</title>
        <authorList>
            <person name="Sawabe T."/>
        </authorList>
    </citation>
    <scope>NUCLEOTIDE SEQUENCE [LARGE SCALE GENOMIC DNA]</scope>
    <source>
        <strain evidence="2 3">LMG 22536</strain>
    </source>
</reference>
<dbReference type="SMART" id="SM00671">
    <property type="entry name" value="SEL1"/>
    <property type="match status" value="2"/>
</dbReference>
<sequence>MRLLLLGIFTFILSASAAAVSVPQCMTEECVERFKGFKKAAKRGHLGAVYNIGKFYYFGYGTEIDHKLSLKYYRKAAVLGAKEAQYMSGLIYLTNDDLYDFKQGTKWLSRADAFNHPHAPFLLGKAYVTDKDHIDYTKSDFYLAKAFDNKYGKLPQLIDDLIASNQFNETNYPQLTNKLVEANLWIEDGKLSDWLVKDYETITVSGRSLETTLDEILVNYRSRNDTTGSRLNADCVKKAACQRKSLNEMKDSIWVSQK</sequence>
<evidence type="ECO:0008006" key="4">
    <source>
        <dbReference type="Google" id="ProtNLM"/>
    </source>
</evidence>
<feature type="chain" id="PRO_5046537556" description="Sel1 repeat family protein" evidence="1">
    <location>
        <begin position="18"/>
        <end position="258"/>
    </location>
</feature>
<dbReference type="InterPro" id="IPR052748">
    <property type="entry name" value="ISR_Activator"/>
</dbReference>